<comment type="caution">
    <text evidence="1">The sequence shown here is derived from an EMBL/GenBank/DDBJ whole genome shotgun (WGS) entry which is preliminary data.</text>
</comment>
<accession>A0A0A1ZW53</accession>
<protein>
    <submittedName>
        <fullName evidence="1">Uncharacterized protein</fullName>
    </submittedName>
</protein>
<organism evidence="1 2">
    <name type="scientific">Prochlorococcus marinus str. MIT 9116</name>
    <dbReference type="NCBI Taxonomy" id="167544"/>
    <lineage>
        <taxon>Bacteria</taxon>
        <taxon>Bacillati</taxon>
        <taxon>Cyanobacteriota</taxon>
        <taxon>Cyanophyceae</taxon>
        <taxon>Synechococcales</taxon>
        <taxon>Prochlorococcaceae</taxon>
        <taxon>Prochlorococcus</taxon>
    </lineage>
</organism>
<name>A0A0A1ZW53_PROMR</name>
<dbReference type="Proteomes" id="UP000030491">
    <property type="component" value="Unassembled WGS sequence"/>
</dbReference>
<gene>
    <name evidence="1" type="ORF">EU93_0041</name>
</gene>
<evidence type="ECO:0000313" key="1">
    <source>
        <dbReference type="EMBL" id="KGF93847.1"/>
    </source>
</evidence>
<reference evidence="2" key="1">
    <citation type="journal article" date="2014" name="Sci. Data">
        <title>Genomes of diverse isolates of the marine cyanobacterium Prochlorococcus.</title>
        <authorList>
            <person name="Biller S."/>
            <person name="Berube P."/>
            <person name="Thompson J."/>
            <person name="Kelly L."/>
            <person name="Roggensack S."/>
            <person name="Awad L."/>
            <person name="Roache-Johnson K."/>
            <person name="Ding H."/>
            <person name="Giovannoni S.J."/>
            <person name="Moore L.R."/>
            <person name="Chisholm S.W."/>
        </authorList>
    </citation>
    <scope>NUCLEOTIDE SEQUENCE [LARGE SCALE GENOMIC DNA]</scope>
</reference>
<evidence type="ECO:0000313" key="2">
    <source>
        <dbReference type="Proteomes" id="UP000030491"/>
    </source>
</evidence>
<dbReference type="RefSeq" id="WP_193741703.1">
    <property type="nucleotide sequence ID" value="NZ_JNAJ01000001.1"/>
</dbReference>
<proteinExistence type="predicted"/>
<dbReference type="EMBL" id="JNAJ01000001">
    <property type="protein sequence ID" value="KGF93847.1"/>
    <property type="molecule type" value="Genomic_DNA"/>
</dbReference>
<dbReference type="AlphaFoldDB" id="A0A0A1ZW53"/>
<sequence length="48" mass="5673">MKLQTQFTVPNKELKDIDYVKKVDFLEATLNKECIDYKNKEDCLVCCN</sequence>